<evidence type="ECO:0000313" key="2">
    <source>
        <dbReference type="EMBL" id="CAJ64218.1"/>
    </source>
</evidence>
<gene>
    <name evidence="2" type="ordered locus">FRAAL5585</name>
</gene>
<evidence type="ECO:0000256" key="1">
    <source>
        <dbReference type="SAM" id="MobiDB-lite"/>
    </source>
</evidence>
<sequence>MFGGAARHGLPPKPSAFTQGPAIPRFRGTAARFDGDPAVDEHSWIESNDRVRAIVGTR</sequence>
<dbReference type="HOGENOM" id="CLU_2972839_0_0_11"/>
<feature type="region of interest" description="Disordered" evidence="1">
    <location>
        <begin position="1"/>
        <end position="22"/>
    </location>
</feature>
<protein>
    <submittedName>
        <fullName evidence="2">Uncharacterized protein</fullName>
    </submittedName>
</protein>
<dbReference type="KEGG" id="fal:FRAAL5585"/>
<dbReference type="AlphaFoldDB" id="Q0RE93"/>
<name>Q0RE93_FRAAA</name>
<evidence type="ECO:0000313" key="3">
    <source>
        <dbReference type="Proteomes" id="UP000000657"/>
    </source>
</evidence>
<organism evidence="2 3">
    <name type="scientific">Frankia alni (strain DSM 45986 / CECT 9034 / ACN14a)</name>
    <dbReference type="NCBI Taxonomy" id="326424"/>
    <lineage>
        <taxon>Bacteria</taxon>
        <taxon>Bacillati</taxon>
        <taxon>Actinomycetota</taxon>
        <taxon>Actinomycetes</taxon>
        <taxon>Frankiales</taxon>
        <taxon>Frankiaceae</taxon>
        <taxon>Frankia</taxon>
    </lineage>
</organism>
<dbReference type="EMBL" id="CT573213">
    <property type="protein sequence ID" value="CAJ64218.1"/>
    <property type="molecule type" value="Genomic_DNA"/>
</dbReference>
<accession>Q0RE93</accession>
<keyword evidence="3" id="KW-1185">Reference proteome</keyword>
<proteinExistence type="predicted"/>
<dbReference type="Proteomes" id="UP000000657">
    <property type="component" value="Chromosome"/>
</dbReference>
<reference evidence="2 3" key="1">
    <citation type="journal article" date="2007" name="Genome Res.">
        <title>Genome characteristics of facultatively symbiotic Frankia sp. strains reflect host range and host plant biogeography.</title>
        <authorList>
            <person name="Normand P."/>
            <person name="Lapierre P."/>
            <person name="Tisa L.S."/>
            <person name="Gogarten J.P."/>
            <person name="Alloisio N."/>
            <person name="Bagnarol E."/>
            <person name="Bassi C.A."/>
            <person name="Berry A.M."/>
            <person name="Bickhart D.M."/>
            <person name="Choisne N."/>
            <person name="Couloux A."/>
            <person name="Cournoyer B."/>
            <person name="Cruveiller S."/>
            <person name="Daubin V."/>
            <person name="Demange N."/>
            <person name="Francino M.P."/>
            <person name="Goltsman E."/>
            <person name="Huang Y."/>
            <person name="Kopp O.R."/>
            <person name="Labarre L."/>
            <person name="Lapidus A."/>
            <person name="Lavire C."/>
            <person name="Marechal J."/>
            <person name="Martinez M."/>
            <person name="Mastronunzio J.E."/>
            <person name="Mullin B.C."/>
            <person name="Niemann J."/>
            <person name="Pujic P."/>
            <person name="Rawnsley T."/>
            <person name="Rouy Z."/>
            <person name="Schenowitz C."/>
            <person name="Sellstedt A."/>
            <person name="Tavares F."/>
            <person name="Tomkins J.P."/>
            <person name="Vallenet D."/>
            <person name="Valverde C."/>
            <person name="Wall L.G."/>
            <person name="Wang Y."/>
            <person name="Medigue C."/>
            <person name="Benson D.R."/>
        </authorList>
    </citation>
    <scope>NUCLEOTIDE SEQUENCE [LARGE SCALE GENOMIC DNA]</scope>
    <source>
        <strain evidence="3">DSM 45986 / CECT 9034 / ACN14a</strain>
    </source>
</reference>